<name>A0A9D4STC1_RHISA</name>
<proteinExistence type="predicted"/>
<dbReference type="Proteomes" id="UP000821837">
    <property type="component" value="Chromosome 6"/>
</dbReference>
<protein>
    <recommendedName>
        <fullName evidence="3">AMP-dependent synthetase/ligase domain-containing protein</fullName>
    </recommendedName>
</protein>
<evidence type="ECO:0000313" key="4">
    <source>
        <dbReference type="EMBL" id="KAH7946858.1"/>
    </source>
</evidence>
<evidence type="ECO:0000256" key="1">
    <source>
        <dbReference type="ARBA" id="ARBA00004275"/>
    </source>
</evidence>
<comment type="subcellular location">
    <subcellularLocation>
        <location evidence="1">Peroxisome</location>
    </subcellularLocation>
</comment>
<organism evidence="4 5">
    <name type="scientific">Rhipicephalus sanguineus</name>
    <name type="common">Brown dog tick</name>
    <name type="synonym">Ixodes sanguineus</name>
    <dbReference type="NCBI Taxonomy" id="34632"/>
    <lineage>
        <taxon>Eukaryota</taxon>
        <taxon>Metazoa</taxon>
        <taxon>Ecdysozoa</taxon>
        <taxon>Arthropoda</taxon>
        <taxon>Chelicerata</taxon>
        <taxon>Arachnida</taxon>
        <taxon>Acari</taxon>
        <taxon>Parasitiformes</taxon>
        <taxon>Ixodida</taxon>
        <taxon>Ixodoidea</taxon>
        <taxon>Ixodidae</taxon>
        <taxon>Rhipicephalinae</taxon>
        <taxon>Rhipicephalus</taxon>
        <taxon>Rhipicephalus</taxon>
    </lineage>
</organism>
<keyword evidence="2" id="KW-0576">Peroxisome</keyword>
<accession>A0A9D4STC1</accession>
<dbReference type="SUPFAM" id="SSF56801">
    <property type="entry name" value="Acetyl-CoA synthetase-like"/>
    <property type="match status" value="1"/>
</dbReference>
<comment type="caution">
    <text evidence="4">The sequence shown here is derived from an EMBL/GenBank/DDBJ whole genome shotgun (WGS) entry which is preliminary data.</text>
</comment>
<dbReference type="Pfam" id="PF00501">
    <property type="entry name" value="AMP-binding"/>
    <property type="match status" value="1"/>
</dbReference>
<dbReference type="GO" id="GO:0016405">
    <property type="term" value="F:CoA-ligase activity"/>
    <property type="evidence" value="ECO:0007669"/>
    <property type="project" value="TreeGrafter"/>
</dbReference>
<evidence type="ECO:0000313" key="5">
    <source>
        <dbReference type="Proteomes" id="UP000821837"/>
    </source>
</evidence>
<dbReference type="EMBL" id="JABSTV010001252">
    <property type="protein sequence ID" value="KAH7946858.1"/>
    <property type="molecule type" value="Genomic_DNA"/>
</dbReference>
<dbReference type="AlphaFoldDB" id="A0A9D4STC1"/>
<reference evidence="4" key="2">
    <citation type="submission" date="2021-09" db="EMBL/GenBank/DDBJ databases">
        <authorList>
            <person name="Jia N."/>
            <person name="Wang J."/>
            <person name="Shi W."/>
            <person name="Du L."/>
            <person name="Sun Y."/>
            <person name="Zhan W."/>
            <person name="Jiang J."/>
            <person name="Wang Q."/>
            <person name="Zhang B."/>
            <person name="Ji P."/>
            <person name="Sakyi L.B."/>
            <person name="Cui X."/>
            <person name="Yuan T."/>
            <person name="Jiang B."/>
            <person name="Yang W."/>
            <person name="Lam T.T.-Y."/>
            <person name="Chang Q."/>
            <person name="Ding S."/>
            <person name="Wang X."/>
            <person name="Zhu J."/>
            <person name="Ruan X."/>
            <person name="Zhao L."/>
            <person name="Wei J."/>
            <person name="Que T."/>
            <person name="Du C."/>
            <person name="Cheng J."/>
            <person name="Dai P."/>
            <person name="Han X."/>
            <person name="Huang E."/>
            <person name="Gao Y."/>
            <person name="Liu J."/>
            <person name="Shao H."/>
            <person name="Ye R."/>
            <person name="Li L."/>
            <person name="Wei W."/>
            <person name="Wang X."/>
            <person name="Wang C."/>
            <person name="Huo Q."/>
            <person name="Li W."/>
            <person name="Guo W."/>
            <person name="Chen H."/>
            <person name="Chen S."/>
            <person name="Zhou L."/>
            <person name="Zhou L."/>
            <person name="Ni X."/>
            <person name="Tian J."/>
            <person name="Zhou Y."/>
            <person name="Sheng Y."/>
            <person name="Liu T."/>
            <person name="Pan Y."/>
            <person name="Xia L."/>
            <person name="Li J."/>
            <person name="Zhao F."/>
            <person name="Cao W."/>
        </authorList>
    </citation>
    <scope>NUCLEOTIDE SEQUENCE</scope>
    <source>
        <strain evidence="4">Rsan-2018</strain>
        <tissue evidence="4">Larvae</tissue>
    </source>
</reference>
<dbReference type="PANTHER" id="PTHR24096">
    <property type="entry name" value="LONG-CHAIN-FATTY-ACID--COA LIGASE"/>
    <property type="match status" value="1"/>
</dbReference>
<evidence type="ECO:0000259" key="3">
    <source>
        <dbReference type="Pfam" id="PF00501"/>
    </source>
</evidence>
<dbReference type="Gene3D" id="3.40.50.980">
    <property type="match status" value="1"/>
</dbReference>
<dbReference type="GO" id="GO:0005777">
    <property type="term" value="C:peroxisome"/>
    <property type="evidence" value="ECO:0007669"/>
    <property type="project" value="UniProtKB-SubCell"/>
</dbReference>
<gene>
    <name evidence="4" type="ORF">HPB52_005210</name>
</gene>
<dbReference type="Gene3D" id="2.30.38.10">
    <property type="entry name" value="Luciferase, Domain 3"/>
    <property type="match status" value="1"/>
</dbReference>
<keyword evidence="5" id="KW-1185">Reference proteome</keyword>
<feature type="domain" description="AMP-dependent synthetase/ligase" evidence="3">
    <location>
        <begin position="5"/>
        <end position="77"/>
    </location>
</feature>
<reference evidence="4" key="1">
    <citation type="journal article" date="2020" name="Cell">
        <title>Large-Scale Comparative Analyses of Tick Genomes Elucidate Their Genetic Diversity and Vector Capacities.</title>
        <authorList>
            <consortium name="Tick Genome and Microbiome Consortium (TIGMIC)"/>
            <person name="Jia N."/>
            <person name="Wang J."/>
            <person name="Shi W."/>
            <person name="Du L."/>
            <person name="Sun Y."/>
            <person name="Zhan W."/>
            <person name="Jiang J.F."/>
            <person name="Wang Q."/>
            <person name="Zhang B."/>
            <person name="Ji P."/>
            <person name="Bell-Sakyi L."/>
            <person name="Cui X.M."/>
            <person name="Yuan T.T."/>
            <person name="Jiang B.G."/>
            <person name="Yang W.F."/>
            <person name="Lam T.T."/>
            <person name="Chang Q.C."/>
            <person name="Ding S.J."/>
            <person name="Wang X.J."/>
            <person name="Zhu J.G."/>
            <person name="Ruan X.D."/>
            <person name="Zhao L."/>
            <person name="Wei J.T."/>
            <person name="Ye R.Z."/>
            <person name="Que T.C."/>
            <person name="Du C.H."/>
            <person name="Zhou Y.H."/>
            <person name="Cheng J.X."/>
            <person name="Dai P.F."/>
            <person name="Guo W.B."/>
            <person name="Han X.H."/>
            <person name="Huang E.J."/>
            <person name="Li L.F."/>
            <person name="Wei W."/>
            <person name="Gao Y.C."/>
            <person name="Liu J.Z."/>
            <person name="Shao H.Z."/>
            <person name="Wang X."/>
            <person name="Wang C.C."/>
            <person name="Yang T.C."/>
            <person name="Huo Q.B."/>
            <person name="Li W."/>
            <person name="Chen H.Y."/>
            <person name="Chen S.E."/>
            <person name="Zhou L.G."/>
            <person name="Ni X.B."/>
            <person name="Tian J.H."/>
            <person name="Sheng Y."/>
            <person name="Liu T."/>
            <person name="Pan Y.S."/>
            <person name="Xia L.Y."/>
            <person name="Li J."/>
            <person name="Zhao F."/>
            <person name="Cao W.C."/>
        </authorList>
    </citation>
    <scope>NUCLEOTIDE SEQUENCE</scope>
    <source>
        <strain evidence="4">Rsan-2018</strain>
    </source>
</reference>
<evidence type="ECO:0000256" key="2">
    <source>
        <dbReference type="ARBA" id="ARBA00023140"/>
    </source>
</evidence>
<sequence>MFKLVFQPKSLRNGYGLSEIVGYACMTAPNTICLSDAGHPLPSVQYKVVDRSTGLPLGVGEVGEIIFRSPHLMSGYHNKPEATAEVMDDEGWFRTG</sequence>
<dbReference type="InterPro" id="IPR000873">
    <property type="entry name" value="AMP-dep_synth/lig_dom"/>
</dbReference>